<evidence type="ECO:0000313" key="4">
    <source>
        <dbReference type="Proteomes" id="UP001156881"/>
    </source>
</evidence>
<comment type="caution">
    <text evidence="2">The sequence shown here is derived from an EMBL/GenBank/DDBJ whole genome shotgun (WGS) entry which is preliminary data.</text>
</comment>
<dbReference type="EMBL" id="BSPG01000063">
    <property type="protein sequence ID" value="GLS46940.1"/>
    <property type="molecule type" value="Genomic_DNA"/>
</dbReference>
<reference evidence="4" key="2">
    <citation type="journal article" date="2019" name="Int. J. Syst. Evol. Microbiol.">
        <title>The Global Catalogue of Microorganisms (GCM) 10K type strain sequencing project: providing services to taxonomists for standard genome sequencing and annotation.</title>
        <authorList>
            <consortium name="The Broad Institute Genomics Platform"/>
            <consortium name="The Broad Institute Genome Sequencing Center for Infectious Disease"/>
            <person name="Wu L."/>
            <person name="Ma J."/>
        </authorList>
    </citation>
    <scope>NUCLEOTIDE SEQUENCE [LARGE SCALE GENOMIC DNA]</scope>
    <source>
        <strain evidence="4">NBRC 107710</strain>
    </source>
</reference>
<proteinExistence type="predicted"/>
<reference evidence="1" key="1">
    <citation type="journal article" date="2014" name="Int. J. Syst. Evol. Microbiol.">
        <title>Complete genome of a new Firmicutes species belonging to the dominant human colonic microbiota ('Ruminococcus bicirculans') reveals two chromosomes and a selective capacity to utilize plant glucans.</title>
        <authorList>
            <consortium name="NISC Comparative Sequencing Program"/>
            <person name="Wegmann U."/>
            <person name="Louis P."/>
            <person name="Goesmann A."/>
            <person name="Henrissat B."/>
            <person name="Duncan S.H."/>
            <person name="Flint H.J."/>
        </authorList>
    </citation>
    <scope>NUCLEOTIDE SEQUENCE</scope>
    <source>
        <strain evidence="1">NBRC 107710</strain>
    </source>
</reference>
<reference evidence="1" key="4">
    <citation type="submission" date="2023-01" db="EMBL/GenBank/DDBJ databases">
        <title>Draft genome sequence of Methylobacterium brachythecii strain NBRC 107710.</title>
        <authorList>
            <person name="Sun Q."/>
            <person name="Mori K."/>
        </authorList>
    </citation>
    <scope>NUCLEOTIDE SEQUENCE</scope>
    <source>
        <strain evidence="1">NBRC 107710</strain>
    </source>
</reference>
<evidence type="ECO:0000313" key="3">
    <source>
        <dbReference type="Proteomes" id="UP000517759"/>
    </source>
</evidence>
<organism evidence="2 3">
    <name type="scientific">Methylobacterium brachythecii</name>
    <dbReference type="NCBI Taxonomy" id="1176177"/>
    <lineage>
        <taxon>Bacteria</taxon>
        <taxon>Pseudomonadati</taxon>
        <taxon>Pseudomonadota</taxon>
        <taxon>Alphaproteobacteria</taxon>
        <taxon>Hyphomicrobiales</taxon>
        <taxon>Methylobacteriaceae</taxon>
        <taxon>Methylobacterium</taxon>
    </lineage>
</organism>
<sequence>MTNEYEERSSEYGAAYEGGEPLEIAELFIATGEWIERLAWSPEAADAAMKALYGVVVFEGQKEVEENPDAPWRDLWRDGIGRTWDSRILEVAIDLHAFAFYGLCPSRRLMEAEEDEDLVIAIDRMVEKMRAILDAAPAGWSRLADVVNTVSAAEARIRLDTGRNVTPEQLAALAKVSLKSIKNLLALKDGTSDLKLDPKGEISRSAALLWLNGRSGFRSSLWQTANASVEASSQPEPTLGEVVFVPVAKDGSWFDPRTCRTQRGYTIGPKGSEITVEDYREALALLERMPTPYWRRPNMVGNRGIVAGTTWQRREIAEIEQLRSPYAEGYRA</sequence>
<dbReference type="AlphaFoldDB" id="A0A7W6FA05"/>
<dbReference type="Proteomes" id="UP001156881">
    <property type="component" value="Unassembled WGS sequence"/>
</dbReference>
<keyword evidence="4" id="KW-1185">Reference proteome</keyword>
<evidence type="ECO:0000313" key="1">
    <source>
        <dbReference type="EMBL" id="GLS46940.1"/>
    </source>
</evidence>
<dbReference type="RefSeq" id="WP_210302220.1">
    <property type="nucleotide sequence ID" value="NZ_BSPG01000063.1"/>
</dbReference>
<dbReference type="Proteomes" id="UP000517759">
    <property type="component" value="Unassembled WGS sequence"/>
</dbReference>
<accession>A0A7W6FA05</accession>
<evidence type="ECO:0000313" key="2">
    <source>
        <dbReference type="EMBL" id="MBB3905661.1"/>
    </source>
</evidence>
<dbReference type="EMBL" id="JACIDN010000018">
    <property type="protein sequence ID" value="MBB3905661.1"/>
    <property type="molecule type" value="Genomic_DNA"/>
</dbReference>
<name>A0A7W6FA05_9HYPH</name>
<reference evidence="2 3" key="3">
    <citation type="submission" date="2020-08" db="EMBL/GenBank/DDBJ databases">
        <title>Genomic Encyclopedia of Type Strains, Phase IV (KMG-IV): sequencing the most valuable type-strain genomes for metagenomic binning, comparative biology and taxonomic classification.</title>
        <authorList>
            <person name="Goeker M."/>
        </authorList>
    </citation>
    <scope>NUCLEOTIDE SEQUENCE [LARGE SCALE GENOMIC DNA]</scope>
    <source>
        <strain evidence="2 3">DSM 24105</strain>
    </source>
</reference>
<protein>
    <submittedName>
        <fullName evidence="2">Uncharacterized protein</fullName>
    </submittedName>
</protein>
<gene>
    <name evidence="1" type="ORF">GCM10007884_49400</name>
    <name evidence="2" type="ORF">GGR33_005203</name>
</gene>